<feature type="transmembrane region" description="Helical" evidence="1">
    <location>
        <begin position="64"/>
        <end position="83"/>
    </location>
</feature>
<keyword evidence="3" id="KW-1185">Reference proteome</keyword>
<dbReference type="EMBL" id="JBEPCU010001249">
    <property type="protein sequence ID" value="MER6983101.1"/>
    <property type="molecule type" value="Genomic_DNA"/>
</dbReference>
<evidence type="ECO:0000313" key="3">
    <source>
        <dbReference type="Proteomes" id="UP001458415"/>
    </source>
</evidence>
<proteinExistence type="predicted"/>
<keyword evidence="1" id="KW-0472">Membrane</keyword>
<gene>
    <name evidence="2" type="ORF">ABT317_40630</name>
</gene>
<keyword evidence="1" id="KW-0812">Transmembrane</keyword>
<evidence type="ECO:0000313" key="2">
    <source>
        <dbReference type="EMBL" id="MER6983101.1"/>
    </source>
</evidence>
<name>A0ABV1WH32_9ACTN</name>
<sequence length="88" mass="9303">MSGEVPSRSSRMHRILRGPRPEAVPALIGRACAVVGLLNIAAGVFPRFRHSRMHAIAEVLPGSFGPFAAALSLSAGVLLLLLAHGLRR</sequence>
<dbReference type="Proteomes" id="UP001458415">
    <property type="component" value="Unassembled WGS sequence"/>
</dbReference>
<comment type="caution">
    <text evidence="2">The sequence shown here is derived from an EMBL/GenBank/DDBJ whole genome shotgun (WGS) entry which is preliminary data.</text>
</comment>
<organism evidence="2 3">
    <name type="scientific">Streptomyces carpinensis</name>
    <dbReference type="NCBI Taxonomy" id="66369"/>
    <lineage>
        <taxon>Bacteria</taxon>
        <taxon>Bacillati</taxon>
        <taxon>Actinomycetota</taxon>
        <taxon>Actinomycetes</taxon>
        <taxon>Kitasatosporales</taxon>
        <taxon>Streptomycetaceae</taxon>
        <taxon>Streptomyces</taxon>
    </lineage>
</organism>
<accession>A0ABV1WH32</accession>
<protein>
    <submittedName>
        <fullName evidence="2">Uncharacterized protein</fullName>
    </submittedName>
</protein>
<feature type="non-terminal residue" evidence="2">
    <location>
        <position position="88"/>
    </location>
</feature>
<evidence type="ECO:0000256" key="1">
    <source>
        <dbReference type="SAM" id="Phobius"/>
    </source>
</evidence>
<feature type="transmembrane region" description="Helical" evidence="1">
    <location>
        <begin position="21"/>
        <end position="44"/>
    </location>
</feature>
<keyword evidence="1" id="KW-1133">Transmembrane helix</keyword>
<reference evidence="2 3" key="1">
    <citation type="submission" date="2024-06" db="EMBL/GenBank/DDBJ databases">
        <title>The Natural Products Discovery Center: Release of the First 8490 Sequenced Strains for Exploring Actinobacteria Biosynthetic Diversity.</title>
        <authorList>
            <person name="Kalkreuter E."/>
            <person name="Kautsar S.A."/>
            <person name="Yang D."/>
            <person name="Bader C.D."/>
            <person name="Teijaro C.N."/>
            <person name="Fluegel L."/>
            <person name="Davis C.M."/>
            <person name="Simpson J.R."/>
            <person name="Lauterbach L."/>
            <person name="Steele A.D."/>
            <person name="Gui C."/>
            <person name="Meng S."/>
            <person name="Li G."/>
            <person name="Viehrig K."/>
            <person name="Ye F."/>
            <person name="Su P."/>
            <person name="Kiefer A.F."/>
            <person name="Nichols A."/>
            <person name="Cepeda A.J."/>
            <person name="Yan W."/>
            <person name="Fan B."/>
            <person name="Jiang Y."/>
            <person name="Adhikari A."/>
            <person name="Zheng C.-J."/>
            <person name="Schuster L."/>
            <person name="Cowan T.M."/>
            <person name="Smanski M.J."/>
            <person name="Chevrette M.G."/>
            <person name="De Carvalho L.P.S."/>
            <person name="Shen B."/>
        </authorList>
    </citation>
    <scope>NUCLEOTIDE SEQUENCE [LARGE SCALE GENOMIC DNA]</scope>
    <source>
        <strain evidence="2 3">NPDC000634</strain>
    </source>
</reference>